<feature type="transmembrane region" description="Helical" evidence="6">
    <location>
        <begin position="30"/>
        <end position="53"/>
    </location>
</feature>
<feature type="transmembrane region" description="Helical" evidence="6">
    <location>
        <begin position="249"/>
        <end position="272"/>
    </location>
</feature>
<evidence type="ECO:0000256" key="5">
    <source>
        <dbReference type="ARBA" id="ARBA00023136"/>
    </source>
</evidence>
<gene>
    <name evidence="7" type="ORF">D6U17_14970</name>
</gene>
<dbReference type="Proteomes" id="UP000281061">
    <property type="component" value="Unassembled WGS sequence"/>
</dbReference>
<evidence type="ECO:0000313" key="8">
    <source>
        <dbReference type="Proteomes" id="UP000281061"/>
    </source>
</evidence>
<dbReference type="InterPro" id="IPR017039">
    <property type="entry name" value="Virul_fac_BrkB"/>
</dbReference>
<evidence type="ECO:0000313" key="7">
    <source>
        <dbReference type="EMBL" id="RMW51842.1"/>
    </source>
</evidence>
<evidence type="ECO:0000256" key="6">
    <source>
        <dbReference type="SAM" id="Phobius"/>
    </source>
</evidence>
<dbReference type="EMBL" id="RDCL01000095">
    <property type="protein sequence ID" value="RMW51842.1"/>
    <property type="molecule type" value="Genomic_DNA"/>
</dbReference>
<evidence type="ECO:0000256" key="2">
    <source>
        <dbReference type="ARBA" id="ARBA00022475"/>
    </source>
</evidence>
<protein>
    <submittedName>
        <fullName evidence="7">YihY/virulence factor BrkB family protein</fullName>
    </submittedName>
</protein>
<comment type="caution">
    <text evidence="7">The sequence shown here is derived from an EMBL/GenBank/DDBJ whole genome shotgun (WGS) entry which is preliminary data.</text>
</comment>
<keyword evidence="2" id="KW-1003">Cell membrane</keyword>
<evidence type="ECO:0000256" key="1">
    <source>
        <dbReference type="ARBA" id="ARBA00004651"/>
    </source>
</evidence>
<evidence type="ECO:0000256" key="3">
    <source>
        <dbReference type="ARBA" id="ARBA00022692"/>
    </source>
</evidence>
<dbReference type="GO" id="GO:0005886">
    <property type="term" value="C:plasma membrane"/>
    <property type="evidence" value="ECO:0007669"/>
    <property type="project" value="UniProtKB-SubCell"/>
</dbReference>
<keyword evidence="4 6" id="KW-1133">Transmembrane helix</keyword>
<feature type="transmembrane region" description="Helical" evidence="6">
    <location>
        <begin position="133"/>
        <end position="152"/>
    </location>
</feature>
<dbReference type="PANTHER" id="PTHR30213:SF0">
    <property type="entry name" value="UPF0761 MEMBRANE PROTEIN YIHY"/>
    <property type="match status" value="1"/>
</dbReference>
<organism evidence="7 8">
    <name type="scientific">Lactiplantibacillus pentosus</name>
    <name type="common">Lactobacillus pentosus</name>
    <dbReference type="NCBI Taxonomy" id="1589"/>
    <lineage>
        <taxon>Bacteria</taxon>
        <taxon>Bacillati</taxon>
        <taxon>Bacillota</taxon>
        <taxon>Bacilli</taxon>
        <taxon>Lactobacillales</taxon>
        <taxon>Lactobacillaceae</taxon>
        <taxon>Lactiplantibacillus</taxon>
    </lineage>
</organism>
<keyword evidence="5 6" id="KW-0472">Membrane</keyword>
<feature type="transmembrane region" description="Helical" evidence="6">
    <location>
        <begin position="210"/>
        <end position="228"/>
    </location>
</feature>
<sequence>MNLKARYPKITKSLEIIIRRYNQANVSNNAIVLAYYALMSIAPIILIAGNLIARFDLKSGQILAYAQEVIPSNVYQTFKPILVSFLSSGSSSSLSIGILVTIWSASKIIAAIRRSLNEAYGVDDAQGAILTRIIAFFLTLGLLLLIVGLAIFFTLSQVILDLVLSLTHLTRAIIPDWINQLLENKNLITFVGMFVVAMLLYYFVPNAQVKLRYIWIGALVTTIGWIVISQGFRIYIELFARRITSYQTIGSLIVLMFWLNFSGILLMFGGVVNASVQEWFEEKIEPKSPRVMRRIFHQFFKRNKNKSPKAKNESPKS</sequence>
<evidence type="ECO:0000256" key="4">
    <source>
        <dbReference type="ARBA" id="ARBA00022989"/>
    </source>
</evidence>
<dbReference type="AlphaFoldDB" id="A0AB37RCR9"/>
<proteinExistence type="predicted"/>
<keyword evidence="3 6" id="KW-0812">Transmembrane</keyword>
<feature type="transmembrane region" description="Helical" evidence="6">
    <location>
        <begin position="186"/>
        <end position="204"/>
    </location>
</feature>
<dbReference type="Pfam" id="PF03631">
    <property type="entry name" value="Virul_fac_BrkB"/>
    <property type="match status" value="1"/>
</dbReference>
<dbReference type="NCBIfam" id="TIGR00765">
    <property type="entry name" value="yihY_not_rbn"/>
    <property type="match status" value="1"/>
</dbReference>
<dbReference type="PIRSF" id="PIRSF035875">
    <property type="entry name" value="RNase_BN"/>
    <property type="match status" value="1"/>
</dbReference>
<name>A0AB37RCR9_LACPE</name>
<comment type="subcellular location">
    <subcellularLocation>
        <location evidence="1">Cell membrane</location>
        <topology evidence="1">Multi-pass membrane protein</topology>
    </subcellularLocation>
</comment>
<reference evidence="7 8" key="1">
    <citation type="submission" date="2018-10" db="EMBL/GenBank/DDBJ databases">
        <title>Genome sequences of five Lactobacillus pentosus strains isolated from brines of traditionally fermented spanish-style green table olives and differences between them.</title>
        <authorList>
            <person name="Jimenez Diaz R."/>
        </authorList>
    </citation>
    <scope>NUCLEOTIDE SEQUENCE [LARGE SCALE GENOMIC DNA]</scope>
    <source>
        <strain evidence="7 8">IG8</strain>
    </source>
</reference>
<dbReference type="RefSeq" id="WP_122211427.1">
    <property type="nucleotide sequence ID" value="NZ_CP104714.1"/>
</dbReference>
<dbReference type="PANTHER" id="PTHR30213">
    <property type="entry name" value="INNER MEMBRANE PROTEIN YHJD"/>
    <property type="match status" value="1"/>
</dbReference>
<accession>A0AB37RCR9</accession>